<dbReference type="Proteomes" id="UP000199315">
    <property type="component" value="Unassembled WGS sequence"/>
</dbReference>
<dbReference type="PANTHER" id="PTHR41878:SF1">
    <property type="entry name" value="TNPR PROTEIN"/>
    <property type="match status" value="1"/>
</dbReference>
<dbReference type="OrthoDB" id="9801392at2"/>
<gene>
    <name evidence="3" type="ORF">SAMN05421730_101382</name>
</gene>
<evidence type="ECO:0000259" key="2">
    <source>
        <dbReference type="Pfam" id="PF22016"/>
    </source>
</evidence>
<dbReference type="STRING" id="1619234.SAMN05421730_101382"/>
<evidence type="ECO:0000313" key="3">
    <source>
        <dbReference type="EMBL" id="SCP97777.1"/>
    </source>
</evidence>
<keyword evidence="4" id="KW-1185">Reference proteome</keyword>
<organism evidence="3 4">
    <name type="scientific">Anaerobium acetethylicum</name>
    <dbReference type="NCBI Taxonomy" id="1619234"/>
    <lineage>
        <taxon>Bacteria</taxon>
        <taxon>Bacillati</taxon>
        <taxon>Bacillota</taxon>
        <taxon>Clostridia</taxon>
        <taxon>Lachnospirales</taxon>
        <taxon>Lachnospiraceae</taxon>
        <taxon>Anaerobium</taxon>
    </lineage>
</organism>
<dbReference type="RefSeq" id="WP_139133544.1">
    <property type="nucleotide sequence ID" value="NZ_FMKA01000013.1"/>
</dbReference>
<dbReference type="EMBL" id="FMKA01000013">
    <property type="protein sequence ID" value="SCP97777.1"/>
    <property type="molecule type" value="Genomic_DNA"/>
</dbReference>
<sequence>MSIKPGNRNEVFDKGVKNMQIALTKKLADALEEKIPAIDGSINPLFTWTANWTKVWDNRRTEDMLVLVNNATRFTVAIYQVKRKELKNVEKMMKAAIVNTLLSMNLNPELVNEYMRLAGELEFVRNNNRQTAAWVTRAGLECAFHVGREYNGIQKMYCDTVGASSNYRIVNYSGNTNDSFYPYKAMVDALTELTGMQAYKCRAFELRVSLDLEVYKAERKVIVPADLEFARFHKVLQYVFHWKNYHLYDFAIIDEKTKKTVVRLVPTEEGLEYDQSAVLMEGHTLAEFLPEHKQMLYTYDMGDNWEHIIQLIRVIEEYDGELPYLLEASGQTPPEDVGGVGGFVNFREIMLNPEHPEYAEMKAWSRYWTPELREWERNPKVIHL</sequence>
<dbReference type="SUPFAM" id="SSF159941">
    <property type="entry name" value="MM3350-like"/>
    <property type="match status" value="1"/>
</dbReference>
<dbReference type="Gene3D" id="3.10.290.30">
    <property type="entry name" value="MM3350-like"/>
    <property type="match status" value="1"/>
</dbReference>
<evidence type="ECO:0000313" key="4">
    <source>
        <dbReference type="Proteomes" id="UP000199315"/>
    </source>
</evidence>
<feature type="domain" description="DUF6933" evidence="2">
    <location>
        <begin position="20"/>
        <end position="184"/>
    </location>
</feature>
<dbReference type="Pfam" id="PF22016">
    <property type="entry name" value="DUF6933"/>
    <property type="match status" value="1"/>
</dbReference>
<proteinExistence type="predicted"/>
<dbReference type="InterPro" id="IPR024047">
    <property type="entry name" value="MM3350-like_sf"/>
</dbReference>
<accession>A0A1D3TUL3</accession>
<reference evidence="3 4" key="1">
    <citation type="submission" date="2016-09" db="EMBL/GenBank/DDBJ databases">
        <authorList>
            <person name="Capua I."/>
            <person name="De Benedictis P."/>
            <person name="Joannis T."/>
            <person name="Lombin L.H."/>
            <person name="Cattoli G."/>
        </authorList>
    </citation>
    <scope>NUCLEOTIDE SEQUENCE [LARGE SCALE GENOMIC DNA]</scope>
    <source>
        <strain evidence="3 4">GluBS11</strain>
    </source>
</reference>
<dbReference type="Pfam" id="PF07929">
    <property type="entry name" value="PRiA4_ORF3"/>
    <property type="match status" value="1"/>
</dbReference>
<protein>
    <submittedName>
        <fullName evidence="3">PRiA4b ORF-3-like protein</fullName>
    </submittedName>
</protein>
<dbReference type="InterPro" id="IPR053864">
    <property type="entry name" value="DUF6933"/>
</dbReference>
<feature type="domain" description="Plasmid pRiA4b Orf3-like" evidence="1">
    <location>
        <begin position="203"/>
        <end position="371"/>
    </location>
</feature>
<dbReference type="AlphaFoldDB" id="A0A1D3TUL3"/>
<dbReference type="InterPro" id="IPR012912">
    <property type="entry name" value="Plasmid_pRiA4b_Orf3-like"/>
</dbReference>
<dbReference type="PANTHER" id="PTHR41878">
    <property type="entry name" value="LEXA REPRESSOR-RELATED"/>
    <property type="match status" value="1"/>
</dbReference>
<evidence type="ECO:0000259" key="1">
    <source>
        <dbReference type="Pfam" id="PF07929"/>
    </source>
</evidence>
<name>A0A1D3TUL3_9FIRM</name>